<dbReference type="EMBL" id="JACHIP010000006">
    <property type="protein sequence ID" value="MBB5059406.1"/>
    <property type="molecule type" value="Genomic_DNA"/>
</dbReference>
<name>A0A7W7ZGK2_9BACT</name>
<evidence type="ECO:0000313" key="1">
    <source>
        <dbReference type="EMBL" id="MBB5059406.1"/>
    </source>
</evidence>
<dbReference type="Gene3D" id="2.60.120.200">
    <property type="match status" value="1"/>
</dbReference>
<keyword evidence="2" id="KW-1185">Reference proteome</keyword>
<dbReference type="InterPro" id="IPR013320">
    <property type="entry name" value="ConA-like_dom_sf"/>
</dbReference>
<evidence type="ECO:0000313" key="2">
    <source>
        <dbReference type="Proteomes" id="UP000540989"/>
    </source>
</evidence>
<gene>
    <name evidence="1" type="ORF">HDF16_004132</name>
</gene>
<accession>A0A7W7ZGK2</accession>
<comment type="caution">
    <text evidence="1">The sequence shown here is derived from an EMBL/GenBank/DDBJ whole genome shotgun (WGS) entry which is preliminary data.</text>
</comment>
<dbReference type="AlphaFoldDB" id="A0A7W7ZGK2"/>
<sequence>MTPAHVDLQSGHSFVVHLRYLNGMTPDTIRDTVAGVSATGVFPGDIVSVSGSNAYVGFTAGTGGTTARQNILKWTFTGGMGRSQN</sequence>
<proteinExistence type="predicted"/>
<organism evidence="1 2">
    <name type="scientific">Granulicella aggregans</name>
    <dbReference type="NCBI Taxonomy" id="474949"/>
    <lineage>
        <taxon>Bacteria</taxon>
        <taxon>Pseudomonadati</taxon>
        <taxon>Acidobacteriota</taxon>
        <taxon>Terriglobia</taxon>
        <taxon>Terriglobales</taxon>
        <taxon>Acidobacteriaceae</taxon>
        <taxon>Granulicella</taxon>
    </lineage>
</organism>
<dbReference type="RefSeq" id="WP_184220907.1">
    <property type="nucleotide sequence ID" value="NZ_JACHIP010000006.1"/>
</dbReference>
<dbReference type="SUPFAM" id="SSF49899">
    <property type="entry name" value="Concanavalin A-like lectins/glucanases"/>
    <property type="match status" value="1"/>
</dbReference>
<dbReference type="Proteomes" id="UP000540989">
    <property type="component" value="Unassembled WGS sequence"/>
</dbReference>
<reference evidence="1 2" key="1">
    <citation type="submission" date="2020-08" db="EMBL/GenBank/DDBJ databases">
        <title>Genomic Encyclopedia of Type Strains, Phase IV (KMG-V): Genome sequencing to study the core and pangenomes of soil and plant-associated prokaryotes.</title>
        <authorList>
            <person name="Whitman W."/>
        </authorList>
    </citation>
    <scope>NUCLEOTIDE SEQUENCE [LARGE SCALE GENOMIC DNA]</scope>
    <source>
        <strain evidence="1 2">M8UP14</strain>
    </source>
</reference>
<protein>
    <submittedName>
        <fullName evidence="1">Uncharacterized protein</fullName>
    </submittedName>
</protein>